<dbReference type="Proteomes" id="UP001281147">
    <property type="component" value="Unassembled WGS sequence"/>
</dbReference>
<name>A0ACC3NCL5_9PEZI</name>
<proteinExistence type="predicted"/>
<comment type="caution">
    <text evidence="1">The sequence shown here is derived from an EMBL/GenBank/DDBJ whole genome shotgun (WGS) entry which is preliminary data.</text>
</comment>
<accession>A0ACC3NCL5</accession>
<sequence length="364" mass="40698">MVDVDDTSRSLSWHQARCMVRKLVAGFRAAGLKPGDCVSIAAFNDIMYPMLFRGLVGAGGIFSGSNPAYTYFEIEHHVRTAQVRFVVAEPGLLDAVLEGSKGLVDRENIFIFNVTGQTVPREFRSWEWLLQHGEEDWIRFTGVEKCRKTSVARLTTSGTTGPPKMAVQSHRNAVSWFTQGHEISRPPWEVRQLYPLPMFHVATVPLVHAGPFRTGHVCYIMRRFELEPYLAPIERHRISTLGCGAAPLDNDSGERLKALCAPDCTFTQVQGMTETTGAVSLFYYPDEDDTGSVGNTSMPNTGVKLINDEDEDITDYDIRGELCVRGPSVIDEYFKNPEANAESWDSEGYFKTGDIMYCDSKTKK</sequence>
<keyword evidence="2" id="KW-1185">Reference proteome</keyword>
<organism evidence="1 2">
    <name type="scientific">Vermiconidia calcicola</name>
    <dbReference type="NCBI Taxonomy" id="1690605"/>
    <lineage>
        <taxon>Eukaryota</taxon>
        <taxon>Fungi</taxon>
        <taxon>Dikarya</taxon>
        <taxon>Ascomycota</taxon>
        <taxon>Pezizomycotina</taxon>
        <taxon>Dothideomycetes</taxon>
        <taxon>Dothideomycetidae</taxon>
        <taxon>Mycosphaerellales</taxon>
        <taxon>Extremaceae</taxon>
        <taxon>Vermiconidia</taxon>
    </lineage>
</organism>
<reference evidence="1" key="1">
    <citation type="submission" date="2023-07" db="EMBL/GenBank/DDBJ databases">
        <title>Black Yeasts Isolated from many extreme environments.</title>
        <authorList>
            <person name="Coleine C."/>
            <person name="Stajich J.E."/>
            <person name="Selbmann L."/>
        </authorList>
    </citation>
    <scope>NUCLEOTIDE SEQUENCE</scope>
    <source>
        <strain evidence="1">CCFEE 5714</strain>
    </source>
</reference>
<evidence type="ECO:0000313" key="2">
    <source>
        <dbReference type="Proteomes" id="UP001281147"/>
    </source>
</evidence>
<dbReference type="EMBL" id="JAUTXU010000056">
    <property type="protein sequence ID" value="KAK3714260.1"/>
    <property type="molecule type" value="Genomic_DNA"/>
</dbReference>
<gene>
    <name evidence="1" type="ORF">LTR37_007846</name>
</gene>
<evidence type="ECO:0000313" key="1">
    <source>
        <dbReference type="EMBL" id="KAK3714260.1"/>
    </source>
</evidence>
<protein>
    <submittedName>
        <fullName evidence="1">Uncharacterized protein</fullName>
    </submittedName>
</protein>